<protein>
    <submittedName>
        <fullName evidence="2">Uncharacterized protein</fullName>
    </submittedName>
</protein>
<dbReference type="EMBL" id="CM031830">
    <property type="protein sequence ID" value="KAG6709623.1"/>
    <property type="molecule type" value="Genomic_DNA"/>
</dbReference>
<evidence type="ECO:0000313" key="3">
    <source>
        <dbReference type="EMBL" id="KAG6709623.1"/>
    </source>
</evidence>
<keyword evidence="1" id="KW-0472">Membrane</keyword>
<dbReference type="PANTHER" id="PTHR37705">
    <property type="entry name" value="BNAA08G11710D PROTEIN"/>
    <property type="match status" value="1"/>
</dbReference>
<reference evidence="3" key="2">
    <citation type="submission" date="2021-01" db="EMBL/GenBank/DDBJ databases">
        <authorList>
            <person name="Lovell J.T."/>
            <person name="Bentley N."/>
            <person name="Bhattarai G."/>
            <person name="Jenkins J.W."/>
            <person name="Sreedasyam A."/>
            <person name="Alarcon Y."/>
            <person name="Bock C."/>
            <person name="Boston L."/>
            <person name="Carlson J."/>
            <person name="Cervantes K."/>
            <person name="Clermont K."/>
            <person name="Krom N."/>
            <person name="Kubenka K."/>
            <person name="Mamidi S."/>
            <person name="Mattison C."/>
            <person name="Monteros M."/>
            <person name="Pisani C."/>
            <person name="Plott C."/>
            <person name="Rajasekar S."/>
            <person name="Rhein H.S."/>
            <person name="Rohla C."/>
            <person name="Song M."/>
            <person name="Hilaire R.S."/>
            <person name="Shu S."/>
            <person name="Wells L."/>
            <person name="Wang X."/>
            <person name="Webber J."/>
            <person name="Heerema R.J."/>
            <person name="Klein P."/>
            <person name="Conner P."/>
            <person name="Grauke L."/>
            <person name="Grimwood J."/>
            <person name="Schmutz J."/>
            <person name="Randall J.J."/>
        </authorList>
    </citation>
    <scope>NUCLEOTIDE SEQUENCE</scope>
    <source>
        <tissue evidence="3">Leaf</tissue>
    </source>
</reference>
<name>A0A8T1QBR3_CARIL</name>
<dbReference type="OrthoDB" id="1741118at2759"/>
<dbReference type="Proteomes" id="UP000811609">
    <property type="component" value="Chromosome 6"/>
</dbReference>
<dbReference type="PANTHER" id="PTHR37705:SF1">
    <property type="entry name" value="TRANSMEMBRANE PROTEIN"/>
    <property type="match status" value="1"/>
</dbReference>
<feature type="transmembrane region" description="Helical" evidence="1">
    <location>
        <begin position="12"/>
        <end position="31"/>
    </location>
</feature>
<sequence>MVIQRLGMCIELVRFAIEFVMFVAEAVGIVLHQNSAPQLTYTGFGTPNIPYVAFLP</sequence>
<evidence type="ECO:0000256" key="1">
    <source>
        <dbReference type="SAM" id="Phobius"/>
    </source>
</evidence>
<dbReference type="Proteomes" id="UP000811246">
    <property type="component" value="Chromosome 6"/>
</dbReference>
<keyword evidence="1" id="KW-1133">Transmembrane helix</keyword>
<evidence type="ECO:0000313" key="4">
    <source>
        <dbReference type="Proteomes" id="UP000811609"/>
    </source>
</evidence>
<comment type="caution">
    <text evidence="2">The sequence shown here is derived from an EMBL/GenBank/DDBJ whole genome shotgun (WGS) entry which is preliminary data.</text>
</comment>
<organism evidence="2 4">
    <name type="scientific">Carya illinoinensis</name>
    <name type="common">Pecan</name>
    <dbReference type="NCBI Taxonomy" id="32201"/>
    <lineage>
        <taxon>Eukaryota</taxon>
        <taxon>Viridiplantae</taxon>
        <taxon>Streptophyta</taxon>
        <taxon>Embryophyta</taxon>
        <taxon>Tracheophyta</taxon>
        <taxon>Spermatophyta</taxon>
        <taxon>Magnoliopsida</taxon>
        <taxon>eudicotyledons</taxon>
        <taxon>Gunneridae</taxon>
        <taxon>Pentapetalae</taxon>
        <taxon>rosids</taxon>
        <taxon>fabids</taxon>
        <taxon>Fagales</taxon>
        <taxon>Juglandaceae</taxon>
        <taxon>Carya</taxon>
    </lineage>
</organism>
<dbReference type="EMBL" id="CM031814">
    <property type="protein sequence ID" value="KAG6651841.1"/>
    <property type="molecule type" value="Genomic_DNA"/>
</dbReference>
<reference evidence="2" key="1">
    <citation type="submission" date="2020-12" db="EMBL/GenBank/DDBJ databases">
        <title>WGS assembly of Carya illinoinensis cv. Pawnee.</title>
        <authorList>
            <person name="Platts A."/>
            <person name="Shu S."/>
            <person name="Wright S."/>
            <person name="Barry K."/>
            <person name="Edger P."/>
            <person name="Pires J.C."/>
            <person name="Schmutz J."/>
        </authorList>
    </citation>
    <scope>NUCLEOTIDE SEQUENCE</scope>
    <source>
        <tissue evidence="2">Leaf</tissue>
    </source>
</reference>
<evidence type="ECO:0000313" key="2">
    <source>
        <dbReference type="EMBL" id="KAG6651841.1"/>
    </source>
</evidence>
<accession>A0A8T1QBR3</accession>
<keyword evidence="1" id="KW-0812">Transmembrane</keyword>
<gene>
    <name evidence="2" type="ORF">CIPAW_06G140900</name>
    <name evidence="3" type="ORF">I3842_06G141600</name>
</gene>
<keyword evidence="4" id="KW-1185">Reference proteome</keyword>
<proteinExistence type="predicted"/>
<dbReference type="AlphaFoldDB" id="A0A8T1QBR3"/>